<organism evidence="2 3">
    <name type="scientific">Natronocalculus amylovorans</name>
    <dbReference type="NCBI Taxonomy" id="2917812"/>
    <lineage>
        <taxon>Archaea</taxon>
        <taxon>Methanobacteriati</taxon>
        <taxon>Methanobacteriota</taxon>
        <taxon>Stenosarchaea group</taxon>
        <taxon>Halobacteria</taxon>
        <taxon>Halobacteriales</taxon>
        <taxon>Haloferacaceae</taxon>
        <taxon>Natronocalculus</taxon>
    </lineage>
</organism>
<comment type="caution">
    <text evidence="2">The sequence shown here is derived from an EMBL/GenBank/DDBJ whole genome shotgun (WGS) entry which is preliminary data.</text>
</comment>
<proteinExistence type="predicted"/>
<accession>A0AAE3K8V3</accession>
<reference evidence="2" key="1">
    <citation type="journal article" date="2022" name="Syst. Appl. Microbiol.">
        <title>Natronocalculus amylovorans gen. nov., sp. nov., and Natranaeroarchaeum aerophilus sp. nov., dominant culturable amylolytic natronoarchaea from hypersaline soda lakes in southwestern Siberia.</title>
        <authorList>
            <person name="Sorokin D.Y."/>
            <person name="Elcheninov A.G."/>
            <person name="Khizhniak T.V."/>
            <person name="Koenen M."/>
            <person name="Bale N.J."/>
            <person name="Damste J.S.S."/>
            <person name="Kublanov I.V."/>
        </authorList>
    </citation>
    <scope>NUCLEOTIDE SEQUENCE</scope>
    <source>
        <strain evidence="2">AArc-St2</strain>
    </source>
</reference>
<dbReference type="Proteomes" id="UP001203207">
    <property type="component" value="Unassembled WGS sequence"/>
</dbReference>
<evidence type="ECO:0000313" key="3">
    <source>
        <dbReference type="Proteomes" id="UP001203207"/>
    </source>
</evidence>
<dbReference type="Pfam" id="PF20068">
    <property type="entry name" value="Amphi-Trp"/>
    <property type="match status" value="1"/>
</dbReference>
<reference evidence="2" key="2">
    <citation type="submission" date="2022-02" db="EMBL/GenBank/DDBJ databases">
        <authorList>
            <person name="Elcheninov A.G."/>
            <person name="Sorokin D.Y."/>
            <person name="Kublanov I.V."/>
        </authorList>
    </citation>
    <scope>NUCLEOTIDE SEQUENCE</scope>
    <source>
        <strain evidence="2">AArc-St2</strain>
    </source>
</reference>
<name>A0AAE3K8V3_9EURY</name>
<feature type="domain" description="Amphi-Trp" evidence="1">
    <location>
        <begin position="9"/>
        <end position="78"/>
    </location>
</feature>
<dbReference type="RefSeq" id="WP_174654624.1">
    <property type="nucleotide sequence ID" value="NZ_JAKRVX010000003.1"/>
</dbReference>
<sequence>MADKTVHTRELTRSDIAAELRTLADEFENSEQVNVSVGNKIVELLPPETVDFEMRVEEKGSIIGGKKERITITMGWKKQ</sequence>
<keyword evidence="3" id="KW-1185">Reference proteome</keyword>
<protein>
    <submittedName>
        <fullName evidence="2">Amphi-Trp domain-containing protein</fullName>
    </submittedName>
</protein>
<dbReference type="InterPro" id="IPR027598">
    <property type="entry name" value="Amphi-Trp_dom"/>
</dbReference>
<gene>
    <name evidence="2" type="ORF">AArcSt2_08065</name>
</gene>
<dbReference type="AlphaFoldDB" id="A0AAE3K8V3"/>
<evidence type="ECO:0000313" key="2">
    <source>
        <dbReference type="EMBL" id="MCL9816895.1"/>
    </source>
</evidence>
<dbReference type="NCBIfam" id="TIGR04354">
    <property type="entry name" value="amphi-Trp"/>
    <property type="match status" value="1"/>
</dbReference>
<dbReference type="EMBL" id="JAKRVX010000003">
    <property type="protein sequence ID" value="MCL9816895.1"/>
    <property type="molecule type" value="Genomic_DNA"/>
</dbReference>
<evidence type="ECO:0000259" key="1">
    <source>
        <dbReference type="Pfam" id="PF20068"/>
    </source>
</evidence>